<reference evidence="1" key="1">
    <citation type="submission" date="2014-05" db="EMBL/GenBank/DDBJ databases">
        <title>Key roles for freshwater Actinobacteria revealed by deep metagenomic sequencing.</title>
        <authorList>
            <person name="Ghai R."/>
            <person name="Mizuno C.M."/>
            <person name="Picazo A."/>
            <person name="Camacho A."/>
            <person name="Rodriguez-Valera F."/>
        </authorList>
    </citation>
    <scope>NUCLEOTIDE SEQUENCE</scope>
</reference>
<dbReference type="EMBL" id="JNSK01000007">
    <property type="protein sequence ID" value="KGA19968.1"/>
    <property type="molecule type" value="Genomic_DNA"/>
</dbReference>
<name>A0A094SN46_9ZZZZ</name>
<sequence>MFKAIKRLFGVIGVALLAFRAIGSFLSWVDKQDEAQVDAWVDEEEFEEQK</sequence>
<organism evidence="1">
    <name type="scientific">freshwater metagenome</name>
    <dbReference type="NCBI Taxonomy" id="449393"/>
    <lineage>
        <taxon>unclassified sequences</taxon>
        <taxon>metagenomes</taxon>
        <taxon>ecological metagenomes</taxon>
    </lineage>
</organism>
<gene>
    <name evidence="1" type="ORF">GM50_3820</name>
</gene>
<evidence type="ECO:0000313" key="1">
    <source>
        <dbReference type="EMBL" id="KGA19968.1"/>
    </source>
</evidence>
<dbReference type="AlphaFoldDB" id="A0A094SN46"/>
<proteinExistence type="predicted"/>
<protein>
    <submittedName>
        <fullName evidence="1">Uncharacterized protein</fullName>
    </submittedName>
</protein>
<accession>A0A094SN46</accession>
<comment type="caution">
    <text evidence="1">The sequence shown here is derived from an EMBL/GenBank/DDBJ whole genome shotgun (WGS) entry which is preliminary data.</text>
</comment>